<dbReference type="Proteomes" id="UP000241444">
    <property type="component" value="Unassembled WGS sequence"/>
</dbReference>
<dbReference type="OrthoDB" id="100605at2"/>
<dbReference type="PANTHER" id="PTHR46322">
    <property type="entry name" value="PUROMYCIN-SENSITIVE AMINOPEPTIDASE"/>
    <property type="match status" value="1"/>
</dbReference>
<evidence type="ECO:0000256" key="12">
    <source>
        <dbReference type="NCBIfam" id="TIGR02414"/>
    </source>
</evidence>
<dbReference type="AlphaFoldDB" id="A0A2P7BVP8"/>
<dbReference type="FunFam" id="3.30.2010.30:FF:000002">
    <property type="entry name" value="Putative aminopeptidase N"/>
    <property type="match status" value="1"/>
</dbReference>
<evidence type="ECO:0000256" key="9">
    <source>
        <dbReference type="ARBA" id="ARBA00022801"/>
    </source>
</evidence>
<dbReference type="InterPro" id="IPR014782">
    <property type="entry name" value="Peptidase_M1_dom"/>
</dbReference>
<feature type="domain" description="Aminopeptidase N-like N-terminal" evidence="16">
    <location>
        <begin position="95"/>
        <end position="194"/>
    </location>
</feature>
<dbReference type="CDD" id="cd09600">
    <property type="entry name" value="M1_APN"/>
    <property type="match status" value="1"/>
</dbReference>
<comment type="catalytic activity">
    <reaction evidence="1">
        <text>Release of an N-terminal amino acid, Xaa-|-Yaa- from a peptide, amide or arylamide. Xaa is preferably Ala, but may be most amino acids including Pro (slow action). When a terminal hydrophobic residue is followed by a prolyl residue, the two may be released as an intact Xaa-Pro dipeptide.</text>
        <dbReference type="EC" id="3.4.11.2"/>
    </reaction>
</comment>
<feature type="domain" description="Peptidase M1 alanyl aminopeptidase C-terminal" evidence="15">
    <location>
        <begin position="559"/>
        <end position="882"/>
    </location>
</feature>
<keyword evidence="8" id="KW-0479">Metal-binding</keyword>
<dbReference type="GO" id="GO:0008270">
    <property type="term" value="F:zinc ion binding"/>
    <property type="evidence" value="ECO:0007669"/>
    <property type="project" value="InterPro"/>
</dbReference>
<evidence type="ECO:0000256" key="4">
    <source>
        <dbReference type="ARBA" id="ARBA00012564"/>
    </source>
</evidence>
<dbReference type="InterPro" id="IPR045357">
    <property type="entry name" value="Aminopeptidase_N-like_N"/>
</dbReference>
<dbReference type="InterPro" id="IPR024601">
    <property type="entry name" value="Peptidase_M1_pepN_C"/>
</dbReference>
<evidence type="ECO:0000256" key="11">
    <source>
        <dbReference type="ARBA" id="ARBA00023049"/>
    </source>
</evidence>
<dbReference type="SUPFAM" id="SSF63737">
    <property type="entry name" value="Leukotriene A4 hydrolase N-terminal domain"/>
    <property type="match status" value="1"/>
</dbReference>
<keyword evidence="10" id="KW-0862">Zinc</keyword>
<accession>A0A2P7BVP8</accession>
<sequence length="882" mass="98409">MRTDTGQVFHLDDYKPTDFLIPETHLDFALHPERTVVKSTLQIERRPGTPADVPLILDGDELKLVDIRIDGAAPLGDNTFLATPDRLEIRGLPASGRFTLEITTEVNPTTNRQLTGLYRSSNVYCTQCEAEGFRRITYFLDRPDLLSIYTVRIEADRKEAPLLLSNGNPKDKGTLTNGRHFAVWHDPHPKPAYLFALVAGDLGVIHDTFTTASGRHVDLGIYVEHGKEPRALYAMDALKRSMKWDEDVFGREYDLNVFNVVAVSDFNMGAMENKGLNVFNDKYVLADPETATDTDYAGIEAVIAHEYFHNWTGNRITCRDWFQLCLKEGLTVYRDHEFSADMRSRPVKRIAEVKGLKAHQFPEDAGPLAHPVRPRQFREINNFYTSTVYEKGSEVVRMIRTILGPDLFRQGMDLYFERHDGDAATIEDFIKVFEDASGEDLSQFALWYDQAGTPNLAITYDYDPATKTFEIEIEQSLKPTPGQPSKKPMHIPVQFGLLGAKGRELKPRSAKGGLVKHDVMHLRKRKERFSFSGILERPVPSLLRGFSAPVTLTSELTRSDLVFLARNDGDEVTRWQALTQLLNAKLTSNSKRVRGGKPATIENSSIKLLGEIAFNPALDEAFRALCLSIPSESDIARELGTNIDPDAILGSRNALISAVAEGHAGKFAELYDGLDHNGPFQPDAASAGRRSLRNVLLDYLSVAEGNPKLAAAQFKHADNMTDRVAALGVLVQRFGGSQATCEALRAFEERFGNDPLVMDKWFIVQAMQPGDEALGKVRGLMAHKLFSLDNPNRTRALIGSFSSGNQTGFNRADGHGYKFFAETVLTIDKKNPQLAARLLTAMRSWRSFEPVRREHAREALATIATVTGLSSDVRDIVERTLA</sequence>
<name>A0A2P7BVP8_9HYPH</name>
<feature type="domain" description="Peptidase M1 membrane alanine aminopeptidase" evidence="13">
    <location>
        <begin position="233"/>
        <end position="444"/>
    </location>
</feature>
<dbReference type="PANTHER" id="PTHR46322:SF1">
    <property type="entry name" value="PUROMYCIN-SENSITIVE AMINOPEPTIDASE"/>
    <property type="match status" value="1"/>
</dbReference>
<evidence type="ECO:0000256" key="2">
    <source>
        <dbReference type="ARBA" id="ARBA00001947"/>
    </source>
</evidence>
<keyword evidence="7" id="KW-0645">Protease</keyword>
<evidence type="ECO:0000313" key="18">
    <source>
        <dbReference type="Proteomes" id="UP000241444"/>
    </source>
</evidence>
<keyword evidence="18" id="KW-1185">Reference proteome</keyword>
<evidence type="ECO:0000256" key="7">
    <source>
        <dbReference type="ARBA" id="ARBA00022670"/>
    </source>
</evidence>
<evidence type="ECO:0000259" key="16">
    <source>
        <dbReference type="Pfam" id="PF17900"/>
    </source>
</evidence>
<dbReference type="GO" id="GO:0016285">
    <property type="term" value="F:alanyl aminopeptidase activity"/>
    <property type="evidence" value="ECO:0007669"/>
    <property type="project" value="UniProtKB-EC"/>
</dbReference>
<dbReference type="InterPro" id="IPR035414">
    <property type="entry name" value="Peptidase_M1_pepN_Ig-like"/>
</dbReference>
<dbReference type="Pfam" id="PF01433">
    <property type="entry name" value="Peptidase_M1"/>
    <property type="match status" value="1"/>
</dbReference>
<dbReference type="PRINTS" id="PR00756">
    <property type="entry name" value="ALADIPTASE"/>
</dbReference>
<dbReference type="InterPro" id="IPR042097">
    <property type="entry name" value="Aminopeptidase_N-like_N_sf"/>
</dbReference>
<evidence type="ECO:0000256" key="1">
    <source>
        <dbReference type="ARBA" id="ARBA00000098"/>
    </source>
</evidence>
<dbReference type="InterPro" id="IPR027268">
    <property type="entry name" value="Peptidase_M4/M1_CTD_sf"/>
</dbReference>
<gene>
    <name evidence="17" type="primary">pepN</name>
    <name evidence="17" type="ORF">CU102_00315</name>
</gene>
<dbReference type="Gene3D" id="2.60.40.1840">
    <property type="match status" value="1"/>
</dbReference>
<dbReference type="Pfam" id="PF17432">
    <property type="entry name" value="DUF3458_C"/>
    <property type="match status" value="1"/>
</dbReference>
<dbReference type="SUPFAM" id="SSF55486">
    <property type="entry name" value="Metalloproteases ('zincins'), catalytic domain"/>
    <property type="match status" value="1"/>
</dbReference>
<dbReference type="FunFam" id="2.60.40.1840:FF:000001">
    <property type="entry name" value="Aminopeptidase N"/>
    <property type="match status" value="1"/>
</dbReference>
<comment type="caution">
    <text evidence="17">The sequence shown here is derived from an EMBL/GenBank/DDBJ whole genome shotgun (WGS) entry which is preliminary data.</text>
</comment>
<evidence type="ECO:0000256" key="3">
    <source>
        <dbReference type="ARBA" id="ARBA00010136"/>
    </source>
</evidence>
<reference evidence="18" key="1">
    <citation type="submission" date="2017-11" db="EMBL/GenBank/DDBJ databases">
        <authorList>
            <person name="Kuznetsova I."/>
            <person name="Sazanova A."/>
            <person name="Chirak E."/>
            <person name="Safronova V."/>
            <person name="Willems A."/>
        </authorList>
    </citation>
    <scope>NUCLEOTIDE SEQUENCE [LARGE SCALE GENOMIC DNA]</scope>
    <source>
        <strain evidence="18">STM 196</strain>
    </source>
</reference>
<proteinExistence type="inferred from homology"/>
<evidence type="ECO:0000313" key="17">
    <source>
        <dbReference type="EMBL" id="PSH70544.1"/>
    </source>
</evidence>
<evidence type="ECO:0000256" key="10">
    <source>
        <dbReference type="ARBA" id="ARBA00022833"/>
    </source>
</evidence>
<dbReference type="InterPro" id="IPR037144">
    <property type="entry name" value="Peptidase_M1_pepN_C_sf"/>
</dbReference>
<comment type="similarity">
    <text evidence="3">Belongs to the peptidase M1 family.</text>
</comment>
<dbReference type="InterPro" id="IPR012779">
    <property type="entry name" value="Peptidase_M1_pepN"/>
</dbReference>
<keyword evidence="11" id="KW-0482">Metalloprotease</keyword>
<protein>
    <recommendedName>
        <fullName evidence="5 12">Aminopeptidase N</fullName>
        <ecNumber evidence="4 12">3.4.11.2</ecNumber>
    </recommendedName>
</protein>
<dbReference type="InterPro" id="IPR038438">
    <property type="entry name" value="PepN_Ig-like_sf"/>
</dbReference>
<evidence type="ECO:0000259" key="14">
    <source>
        <dbReference type="Pfam" id="PF11940"/>
    </source>
</evidence>
<comment type="cofactor">
    <cofactor evidence="2">
        <name>Zn(2+)</name>
        <dbReference type="ChEBI" id="CHEBI:29105"/>
    </cofactor>
</comment>
<dbReference type="Gene3D" id="3.30.2010.30">
    <property type="match status" value="1"/>
</dbReference>
<dbReference type="Gene3D" id="2.60.40.1730">
    <property type="entry name" value="tricorn interacting facor f3 domain"/>
    <property type="match status" value="1"/>
</dbReference>
<dbReference type="Gene3D" id="1.10.390.10">
    <property type="entry name" value="Neutral Protease Domain 2"/>
    <property type="match status" value="1"/>
</dbReference>
<dbReference type="Pfam" id="PF17900">
    <property type="entry name" value="Peptidase_M1_N"/>
    <property type="match status" value="1"/>
</dbReference>
<evidence type="ECO:0000259" key="13">
    <source>
        <dbReference type="Pfam" id="PF01433"/>
    </source>
</evidence>
<dbReference type="EC" id="3.4.11.2" evidence="4 12"/>
<dbReference type="GO" id="GO:0008237">
    <property type="term" value="F:metallopeptidase activity"/>
    <property type="evidence" value="ECO:0007669"/>
    <property type="project" value="UniProtKB-UniRule"/>
</dbReference>
<dbReference type="InterPro" id="IPR001930">
    <property type="entry name" value="Peptidase_M1"/>
</dbReference>
<organism evidence="17 18">
    <name type="scientific">Phyllobacterium brassicacearum</name>
    <dbReference type="NCBI Taxonomy" id="314235"/>
    <lineage>
        <taxon>Bacteria</taxon>
        <taxon>Pseudomonadati</taxon>
        <taxon>Pseudomonadota</taxon>
        <taxon>Alphaproteobacteria</taxon>
        <taxon>Hyphomicrobiales</taxon>
        <taxon>Phyllobacteriaceae</taxon>
        <taxon>Phyllobacterium</taxon>
    </lineage>
</organism>
<dbReference type="GO" id="GO:0006508">
    <property type="term" value="P:proteolysis"/>
    <property type="evidence" value="ECO:0007669"/>
    <property type="project" value="UniProtKB-UniRule"/>
</dbReference>
<feature type="domain" description="Peptidase M1 alanyl aminopeptidase Ig-like fold" evidence="14">
    <location>
        <begin position="452"/>
        <end position="554"/>
    </location>
</feature>
<dbReference type="Gene3D" id="1.25.50.10">
    <property type="entry name" value="Peptidase M1, alanyl aminopeptidase, C-terminal domain"/>
    <property type="match status" value="1"/>
</dbReference>
<dbReference type="RefSeq" id="WP_106708982.1">
    <property type="nucleotide sequence ID" value="NZ_PGGO01000001.1"/>
</dbReference>
<evidence type="ECO:0000256" key="6">
    <source>
        <dbReference type="ARBA" id="ARBA00022438"/>
    </source>
</evidence>
<dbReference type="EMBL" id="PGGO01000001">
    <property type="protein sequence ID" value="PSH70544.1"/>
    <property type="molecule type" value="Genomic_DNA"/>
</dbReference>
<dbReference type="Pfam" id="PF11940">
    <property type="entry name" value="DUF3458"/>
    <property type="match status" value="1"/>
</dbReference>
<evidence type="ECO:0000256" key="5">
    <source>
        <dbReference type="ARBA" id="ARBA00015611"/>
    </source>
</evidence>
<evidence type="ECO:0000259" key="15">
    <source>
        <dbReference type="Pfam" id="PF17432"/>
    </source>
</evidence>
<keyword evidence="6 17" id="KW-0031">Aminopeptidase</keyword>
<dbReference type="NCBIfam" id="TIGR02414">
    <property type="entry name" value="pepN_proteo"/>
    <property type="match status" value="1"/>
</dbReference>
<evidence type="ECO:0000256" key="8">
    <source>
        <dbReference type="ARBA" id="ARBA00022723"/>
    </source>
</evidence>
<keyword evidence="9" id="KW-0378">Hydrolase</keyword>